<dbReference type="SUPFAM" id="SSF46785">
    <property type="entry name" value="Winged helix' DNA-binding domain"/>
    <property type="match status" value="1"/>
</dbReference>
<proteinExistence type="predicted"/>
<evidence type="ECO:0000313" key="3">
    <source>
        <dbReference type="Proteomes" id="UP001596514"/>
    </source>
</evidence>
<dbReference type="InterPro" id="IPR011991">
    <property type="entry name" value="ArsR-like_HTH"/>
</dbReference>
<gene>
    <name evidence="2" type="ORF">ACFQVD_08475</name>
</gene>
<sequence>MTFGPPVPLAALAALLADDTRARFCLALLDGRAWSAGELAAHAGVAASTASEHLSRLVGGGLLAEERQGRHRYVRLAGPDVAQLVEDLAAHAGTEAGARPATLRAASATRALAAGRTCYDHLAGRLGVTITDALLARRLLRQDTGFAVSDAGLSWFATELGVCLPVGGRRPLARPCLDWTERRHHLAGTAGALLCATALERGWVGRIGSGRALAVTAAGREALARLLGVTGLAETAL</sequence>
<dbReference type="InterPro" id="IPR036390">
    <property type="entry name" value="WH_DNA-bd_sf"/>
</dbReference>
<dbReference type="InterPro" id="IPR052543">
    <property type="entry name" value="HTH_Metal-responsive_Reg"/>
</dbReference>
<dbReference type="RefSeq" id="WP_364152703.1">
    <property type="nucleotide sequence ID" value="NZ_JBHSIJ010000002.1"/>
</dbReference>
<organism evidence="2 3">
    <name type="scientific">Streptosporangium amethystogenes subsp. fukuiense</name>
    <dbReference type="NCBI Taxonomy" id="698418"/>
    <lineage>
        <taxon>Bacteria</taxon>
        <taxon>Bacillati</taxon>
        <taxon>Actinomycetota</taxon>
        <taxon>Actinomycetes</taxon>
        <taxon>Streptosporangiales</taxon>
        <taxon>Streptosporangiaceae</taxon>
        <taxon>Streptosporangium</taxon>
    </lineage>
</organism>
<dbReference type="InterPro" id="IPR001845">
    <property type="entry name" value="HTH_ArsR_DNA-bd_dom"/>
</dbReference>
<dbReference type="SMART" id="SM00418">
    <property type="entry name" value="HTH_ARSR"/>
    <property type="match status" value="1"/>
</dbReference>
<dbReference type="PROSITE" id="PS50987">
    <property type="entry name" value="HTH_ARSR_2"/>
    <property type="match status" value="1"/>
</dbReference>
<dbReference type="PANTHER" id="PTHR39168">
    <property type="entry name" value="TRANSCRIPTIONAL REGULATOR-RELATED"/>
    <property type="match status" value="1"/>
</dbReference>
<protein>
    <submittedName>
        <fullName evidence="2">ArsR/SmtB family transcription factor</fullName>
    </submittedName>
</protein>
<name>A0ABW2SX36_9ACTN</name>
<evidence type="ECO:0000259" key="1">
    <source>
        <dbReference type="PROSITE" id="PS50987"/>
    </source>
</evidence>
<dbReference type="PANTHER" id="PTHR39168:SF1">
    <property type="entry name" value="TRANSCRIPTIONAL REGULATORY PROTEIN"/>
    <property type="match status" value="1"/>
</dbReference>
<dbReference type="EMBL" id="JBHTEE010000001">
    <property type="protein sequence ID" value="MFC7600141.1"/>
    <property type="molecule type" value="Genomic_DNA"/>
</dbReference>
<dbReference type="CDD" id="cd00090">
    <property type="entry name" value="HTH_ARSR"/>
    <property type="match status" value="1"/>
</dbReference>
<dbReference type="Pfam" id="PF12840">
    <property type="entry name" value="HTH_20"/>
    <property type="match status" value="1"/>
</dbReference>
<keyword evidence="3" id="KW-1185">Reference proteome</keyword>
<accession>A0ABW2SX36</accession>
<reference evidence="3" key="1">
    <citation type="journal article" date="2019" name="Int. J. Syst. Evol. Microbiol.">
        <title>The Global Catalogue of Microorganisms (GCM) 10K type strain sequencing project: providing services to taxonomists for standard genome sequencing and annotation.</title>
        <authorList>
            <consortium name="The Broad Institute Genomics Platform"/>
            <consortium name="The Broad Institute Genome Sequencing Center for Infectious Disease"/>
            <person name="Wu L."/>
            <person name="Ma J."/>
        </authorList>
    </citation>
    <scope>NUCLEOTIDE SEQUENCE [LARGE SCALE GENOMIC DNA]</scope>
    <source>
        <strain evidence="3">JCM 10083</strain>
    </source>
</reference>
<dbReference type="InterPro" id="IPR036388">
    <property type="entry name" value="WH-like_DNA-bd_sf"/>
</dbReference>
<dbReference type="Proteomes" id="UP001596514">
    <property type="component" value="Unassembled WGS sequence"/>
</dbReference>
<evidence type="ECO:0000313" key="2">
    <source>
        <dbReference type="EMBL" id="MFC7600141.1"/>
    </source>
</evidence>
<feature type="domain" description="HTH arsR-type" evidence="1">
    <location>
        <begin position="1"/>
        <end position="96"/>
    </location>
</feature>
<comment type="caution">
    <text evidence="2">The sequence shown here is derived from an EMBL/GenBank/DDBJ whole genome shotgun (WGS) entry which is preliminary data.</text>
</comment>
<dbReference type="Gene3D" id="1.10.10.10">
    <property type="entry name" value="Winged helix-like DNA-binding domain superfamily/Winged helix DNA-binding domain"/>
    <property type="match status" value="1"/>
</dbReference>